<evidence type="ECO:0000313" key="3">
    <source>
        <dbReference type="Proteomes" id="UP000799536"/>
    </source>
</evidence>
<organism evidence="2 3">
    <name type="scientific">Delitschia confertaspora ATCC 74209</name>
    <dbReference type="NCBI Taxonomy" id="1513339"/>
    <lineage>
        <taxon>Eukaryota</taxon>
        <taxon>Fungi</taxon>
        <taxon>Dikarya</taxon>
        <taxon>Ascomycota</taxon>
        <taxon>Pezizomycotina</taxon>
        <taxon>Dothideomycetes</taxon>
        <taxon>Pleosporomycetidae</taxon>
        <taxon>Pleosporales</taxon>
        <taxon>Delitschiaceae</taxon>
        <taxon>Delitschia</taxon>
    </lineage>
</organism>
<accession>A0A9P4MUN6</accession>
<feature type="region of interest" description="Disordered" evidence="1">
    <location>
        <begin position="1"/>
        <end position="31"/>
    </location>
</feature>
<evidence type="ECO:0000313" key="2">
    <source>
        <dbReference type="EMBL" id="KAF2203242.1"/>
    </source>
</evidence>
<sequence length="104" mass="10944">MEGKAGRRTTNAARSGRRKKRDNLTSTNTRASECLEQTSGLWCGGGGGGGGGGVWCIAGRKGRVVVGRDGEVRFGSQGQSCRAGQRKIKKKMSTKNMLLSAAEL</sequence>
<dbReference type="EMBL" id="ML993909">
    <property type="protein sequence ID" value="KAF2203242.1"/>
    <property type="molecule type" value="Genomic_DNA"/>
</dbReference>
<proteinExistence type="predicted"/>
<evidence type="ECO:0000256" key="1">
    <source>
        <dbReference type="SAM" id="MobiDB-lite"/>
    </source>
</evidence>
<comment type="caution">
    <text evidence="2">The sequence shown here is derived from an EMBL/GenBank/DDBJ whole genome shotgun (WGS) entry which is preliminary data.</text>
</comment>
<keyword evidence="3" id="KW-1185">Reference proteome</keyword>
<name>A0A9P4MUN6_9PLEO</name>
<dbReference type="AlphaFoldDB" id="A0A9P4MUN6"/>
<protein>
    <submittedName>
        <fullName evidence="2">Uncharacterized protein</fullName>
    </submittedName>
</protein>
<dbReference type="Proteomes" id="UP000799536">
    <property type="component" value="Unassembled WGS sequence"/>
</dbReference>
<reference evidence="2" key="1">
    <citation type="journal article" date="2020" name="Stud. Mycol.">
        <title>101 Dothideomycetes genomes: a test case for predicting lifestyles and emergence of pathogens.</title>
        <authorList>
            <person name="Haridas S."/>
            <person name="Albert R."/>
            <person name="Binder M."/>
            <person name="Bloem J."/>
            <person name="Labutti K."/>
            <person name="Salamov A."/>
            <person name="Andreopoulos B."/>
            <person name="Baker S."/>
            <person name="Barry K."/>
            <person name="Bills G."/>
            <person name="Bluhm B."/>
            <person name="Cannon C."/>
            <person name="Castanera R."/>
            <person name="Culley D."/>
            <person name="Daum C."/>
            <person name="Ezra D."/>
            <person name="Gonzalez J."/>
            <person name="Henrissat B."/>
            <person name="Kuo A."/>
            <person name="Liang C."/>
            <person name="Lipzen A."/>
            <person name="Lutzoni F."/>
            <person name="Magnuson J."/>
            <person name="Mondo S."/>
            <person name="Nolan M."/>
            <person name="Ohm R."/>
            <person name="Pangilinan J."/>
            <person name="Park H.-J."/>
            <person name="Ramirez L."/>
            <person name="Alfaro M."/>
            <person name="Sun H."/>
            <person name="Tritt A."/>
            <person name="Yoshinaga Y."/>
            <person name="Zwiers L.-H."/>
            <person name="Turgeon B."/>
            <person name="Goodwin S."/>
            <person name="Spatafora J."/>
            <person name="Crous P."/>
            <person name="Grigoriev I."/>
        </authorList>
    </citation>
    <scope>NUCLEOTIDE SEQUENCE</scope>
    <source>
        <strain evidence="2">ATCC 74209</strain>
    </source>
</reference>
<gene>
    <name evidence="2" type="ORF">GQ43DRAFT_277784</name>
</gene>